<evidence type="ECO:0000313" key="5">
    <source>
        <dbReference type="Proteomes" id="UP000190476"/>
    </source>
</evidence>
<evidence type="ECO:0000256" key="2">
    <source>
        <dbReference type="PROSITE-ProRule" id="PRU00335"/>
    </source>
</evidence>
<dbReference type="InterPro" id="IPR001647">
    <property type="entry name" value="HTH_TetR"/>
</dbReference>
<dbReference type="SUPFAM" id="SSF46689">
    <property type="entry name" value="Homeodomain-like"/>
    <property type="match status" value="1"/>
</dbReference>
<dbReference type="GeneID" id="66301249"/>
<dbReference type="Gene3D" id="1.10.357.10">
    <property type="entry name" value="Tetracycline Repressor, domain 2"/>
    <property type="match status" value="1"/>
</dbReference>
<dbReference type="Proteomes" id="UP000190476">
    <property type="component" value="Chromosome I"/>
</dbReference>
<protein>
    <submittedName>
        <fullName evidence="4">Putative Transcriptional regulator</fullName>
    </submittedName>
</protein>
<feature type="domain" description="HTH tetR-type" evidence="3">
    <location>
        <begin position="6"/>
        <end position="66"/>
    </location>
</feature>
<dbReference type="EMBL" id="LT799839">
    <property type="protein sequence ID" value="SLK15560.1"/>
    <property type="molecule type" value="Genomic_DNA"/>
</dbReference>
<dbReference type="GO" id="GO:0003677">
    <property type="term" value="F:DNA binding"/>
    <property type="evidence" value="ECO:0007669"/>
    <property type="project" value="UniProtKB-UniRule"/>
</dbReference>
<keyword evidence="1 2" id="KW-0238">DNA-binding</keyword>
<evidence type="ECO:0000256" key="1">
    <source>
        <dbReference type="ARBA" id="ARBA00023125"/>
    </source>
</evidence>
<dbReference type="AlphaFoldDB" id="A0A1U6J5L3"/>
<sequence length="176" mass="20472">MPKIIKNVRALILSKGKNLLIEKSYSEFNIRELAKLCDVSVGTIYNQFDTKEKLISSIFIDDWNKSLSKIENLNSTSLSLEKKLFSVYKEMNIFISTYISIFHDIFVSNKSHKKINHLDSLYKLVGEILYFEKEKGNITSQLSIEKLTYFTVNNLIVLCKDKTLSFEETYSLIKFN</sequence>
<evidence type="ECO:0000313" key="4">
    <source>
        <dbReference type="EMBL" id="SLK15560.1"/>
    </source>
</evidence>
<dbReference type="PROSITE" id="PS50977">
    <property type="entry name" value="HTH_TETR_2"/>
    <property type="match status" value="1"/>
</dbReference>
<gene>
    <name evidence="4" type="ORF">CCH01_09020</name>
</gene>
<dbReference type="STRING" id="1351755.CCH01_09020"/>
<keyword evidence="5" id="KW-1185">Reference proteome</keyword>
<proteinExistence type="predicted"/>
<dbReference type="RefSeq" id="WP_161493086.1">
    <property type="nucleotide sequence ID" value="NZ_CBML010000006.1"/>
</dbReference>
<accession>A0A1U6J5L3</accession>
<reference evidence="5" key="1">
    <citation type="submission" date="2017-03" db="EMBL/GenBank/DDBJ databases">
        <authorList>
            <person name="Falquet L."/>
            <person name="Falquet L."/>
        </authorList>
    </citation>
    <scope>NUCLEOTIDE SEQUENCE [LARGE SCALE GENOMIC DNA]</scope>
</reference>
<feature type="DNA-binding region" description="H-T-H motif" evidence="2">
    <location>
        <begin position="29"/>
        <end position="48"/>
    </location>
</feature>
<evidence type="ECO:0000259" key="3">
    <source>
        <dbReference type="PROSITE" id="PS50977"/>
    </source>
</evidence>
<organism evidence="4 5">
    <name type="scientific">Clostridium chauvoei JF4335</name>
    <dbReference type="NCBI Taxonomy" id="1351755"/>
    <lineage>
        <taxon>Bacteria</taxon>
        <taxon>Bacillati</taxon>
        <taxon>Bacillota</taxon>
        <taxon>Clostridia</taxon>
        <taxon>Eubacteriales</taxon>
        <taxon>Clostridiaceae</taxon>
        <taxon>Clostridium</taxon>
    </lineage>
</organism>
<name>A0A1U6J5L3_9CLOT</name>
<dbReference type="InterPro" id="IPR009057">
    <property type="entry name" value="Homeodomain-like_sf"/>
</dbReference>
<dbReference type="Pfam" id="PF00440">
    <property type="entry name" value="TetR_N"/>
    <property type="match status" value="1"/>
</dbReference>